<feature type="compositionally biased region" description="Acidic residues" evidence="1">
    <location>
        <begin position="380"/>
        <end position="395"/>
    </location>
</feature>
<dbReference type="Gene3D" id="2.130.10.10">
    <property type="entry name" value="YVTN repeat-like/Quinoprotein amine dehydrogenase"/>
    <property type="match status" value="1"/>
</dbReference>
<reference evidence="2" key="1">
    <citation type="submission" date="2022-07" db="EMBL/GenBank/DDBJ databases">
        <title>Genome analysis of Parmales, a sister group of diatoms, reveals the evolutionary specialization of diatoms from phago-mixotrophs to photoautotrophs.</title>
        <authorList>
            <person name="Ban H."/>
            <person name="Sato S."/>
            <person name="Yoshikawa S."/>
            <person name="Kazumasa Y."/>
            <person name="Nakamura Y."/>
            <person name="Ichinomiya M."/>
            <person name="Saitoh K."/>
            <person name="Sato N."/>
            <person name="Blanc-Mathieu R."/>
            <person name="Endo H."/>
            <person name="Kuwata A."/>
            <person name="Ogata H."/>
        </authorList>
    </citation>
    <scope>NUCLEOTIDE SEQUENCE</scope>
</reference>
<sequence>MSSFTNNVTSRKKPRSLFDPSASNLSNSTLNSPQSTSLLPPSSPKRRKSASFANLGSPSFDIELSPPDGLSVELSSPELSQVGSLSGPPSGGGGGEGFTLGGDGVEDGDEEDGLSEVGEGEENEENEEDEENDEEEELLDMEESDKEEEWEDENEISKAEVREELADLNGTKVPNVPKIPKKRGPKKGSKNRPKGCPPPPKPSNPFEIGDKVSHPEYGDGTVKLVKKKGFLGVEFGCGIKGTRWRALTRLGSDAVLELIRPQTQSNPFEIGDKVSHPEYGDGTVNSVKNKGFLGVEFGCGIKGTRWRNLTRLGSDAVLDLTRPPTPVKIGRGDWVTHGEWGRGRVKKVKAKSWTNVVFEEGGAKSCRMTTLTFVEHGIWEESESESESEEKEEEEDKKKVKEKKVELEAEELTMREIDHGELNEDPADGRTWRVRVASKVPSTWKVGEEVKELTGPALGSYMNSLALRSRVRWYLQCRVWSRSLPRKSCSGSAEGGQGPGDTGGGGKAQGSARGIWIVAKDSSSEDVRAEVCMRYGSSFALVRGSQGCGNWILDAISGGGVAVAAVIAMMGREEITGISATGDEGMYTIYGTTVLGNLLCWDIRMSSSSPSPSPLLLPSPTWSTHTGTSPGEESNCVSIFPGRCPDGFFDSCVWTGDDEGRVIRWDRRSSPPHGAPAGGGGRGRGHGENSVVTCAGVRRGRGKKVRGGQVATGGTDCGVVLWEERGGKWEGVDKVDMGEGGGDNKFANPPFVNGISWRYDDLACALGDGTVSLLRYRGSNKRAKVKSGLVRDREFSGGHGGG</sequence>
<evidence type="ECO:0000313" key="3">
    <source>
        <dbReference type="Proteomes" id="UP001165082"/>
    </source>
</evidence>
<dbReference type="InterPro" id="IPR036322">
    <property type="entry name" value="WD40_repeat_dom_sf"/>
</dbReference>
<evidence type="ECO:0000313" key="2">
    <source>
        <dbReference type="EMBL" id="GMI21799.1"/>
    </source>
</evidence>
<feature type="compositionally biased region" description="Gly residues" evidence="1">
    <location>
        <begin position="89"/>
        <end position="103"/>
    </location>
</feature>
<proteinExistence type="predicted"/>
<keyword evidence="3" id="KW-1185">Reference proteome</keyword>
<protein>
    <submittedName>
        <fullName evidence="2">Uncharacterized protein</fullName>
    </submittedName>
</protein>
<evidence type="ECO:0000256" key="1">
    <source>
        <dbReference type="SAM" id="MobiDB-lite"/>
    </source>
</evidence>
<dbReference type="SUPFAM" id="SSF50978">
    <property type="entry name" value="WD40 repeat-like"/>
    <property type="match status" value="1"/>
</dbReference>
<feature type="compositionally biased region" description="Basic and acidic residues" evidence="1">
    <location>
        <begin position="155"/>
        <end position="165"/>
    </location>
</feature>
<feature type="compositionally biased region" description="Acidic residues" evidence="1">
    <location>
        <begin position="104"/>
        <end position="154"/>
    </location>
</feature>
<organism evidence="2 3">
    <name type="scientific">Triparma retinervis</name>
    <dbReference type="NCBI Taxonomy" id="2557542"/>
    <lineage>
        <taxon>Eukaryota</taxon>
        <taxon>Sar</taxon>
        <taxon>Stramenopiles</taxon>
        <taxon>Ochrophyta</taxon>
        <taxon>Bolidophyceae</taxon>
        <taxon>Parmales</taxon>
        <taxon>Triparmaceae</taxon>
        <taxon>Triparma</taxon>
    </lineage>
</organism>
<feature type="region of interest" description="Disordered" evidence="1">
    <location>
        <begin position="485"/>
        <end position="509"/>
    </location>
</feature>
<feature type="region of interest" description="Disordered" evidence="1">
    <location>
        <begin position="611"/>
        <end position="632"/>
    </location>
</feature>
<accession>A0A9W7FXT0</accession>
<gene>
    <name evidence="2" type="ORF">TrRE_jg1239</name>
</gene>
<dbReference type="InterPro" id="IPR015943">
    <property type="entry name" value="WD40/YVTN_repeat-like_dom_sf"/>
</dbReference>
<feature type="compositionally biased region" description="Polar residues" evidence="1">
    <location>
        <begin position="621"/>
        <end position="632"/>
    </location>
</feature>
<comment type="caution">
    <text evidence="2">The sequence shown here is derived from an EMBL/GenBank/DDBJ whole genome shotgun (WGS) entry which is preliminary data.</text>
</comment>
<feature type="compositionally biased region" description="Basic residues" evidence="1">
    <location>
        <begin position="179"/>
        <end position="193"/>
    </location>
</feature>
<dbReference type="OrthoDB" id="10597882at2759"/>
<feature type="non-terminal residue" evidence="2">
    <location>
        <position position="1"/>
    </location>
</feature>
<dbReference type="Proteomes" id="UP001165082">
    <property type="component" value="Unassembled WGS sequence"/>
</dbReference>
<dbReference type="AlphaFoldDB" id="A0A9W7FXT0"/>
<feature type="compositionally biased region" description="Low complexity" evidence="1">
    <location>
        <begin position="20"/>
        <end position="40"/>
    </location>
</feature>
<feature type="region of interest" description="Disordered" evidence="1">
    <location>
        <begin position="1"/>
        <end position="214"/>
    </location>
</feature>
<feature type="region of interest" description="Disordered" evidence="1">
    <location>
        <begin position="664"/>
        <end position="690"/>
    </location>
</feature>
<dbReference type="EMBL" id="BRXZ01008120">
    <property type="protein sequence ID" value="GMI21799.1"/>
    <property type="molecule type" value="Genomic_DNA"/>
</dbReference>
<name>A0A9W7FXT0_9STRA</name>
<feature type="region of interest" description="Disordered" evidence="1">
    <location>
        <begin position="379"/>
        <end position="401"/>
    </location>
</feature>
<feature type="compositionally biased region" description="Gly residues" evidence="1">
    <location>
        <begin position="493"/>
        <end position="508"/>
    </location>
</feature>
<feature type="compositionally biased region" description="Polar residues" evidence="1">
    <location>
        <begin position="73"/>
        <end position="82"/>
    </location>
</feature>